<dbReference type="PANTHER" id="PTHR33969:SF2">
    <property type="entry name" value="SEGREGATION AND CONDENSATION PROTEIN A"/>
    <property type="match status" value="1"/>
</dbReference>
<keyword evidence="2 5" id="KW-0159">Chromosome partition</keyword>
<dbReference type="PANTHER" id="PTHR33969">
    <property type="entry name" value="SEGREGATION AND CONDENSATION PROTEIN A"/>
    <property type="match status" value="1"/>
</dbReference>
<evidence type="ECO:0000256" key="1">
    <source>
        <dbReference type="ARBA" id="ARBA00022618"/>
    </source>
</evidence>
<evidence type="ECO:0000313" key="6">
    <source>
        <dbReference type="EMBL" id="MYL32686.1"/>
    </source>
</evidence>
<keyword evidence="3 5" id="KW-0131">Cell cycle</keyword>
<sequence length="247" mass="29358">MNQSYTVKIDAFEGPLDLLLHLINRYEIDIYDIPVAEITEQYMAYIHTMQQLELDIASEYLVMAATLIAIKSQMLLPNQELEVEDEEYEEEDPREELMRRLIEYRKYKEAAQDLKDKEEEANQIYTRPPQPIETDEKEAQPIMTQGDITIYDMIGAMQKLLNKKKWEQPLETRVQRQEIPIQERMDEVMTQVKSTPHGLRFFDLFPQPTRSHIVVTFIAILELMKNREILCEQSKHFEELVVYKLEE</sequence>
<dbReference type="OrthoDB" id="9811016at2"/>
<evidence type="ECO:0000256" key="2">
    <source>
        <dbReference type="ARBA" id="ARBA00022829"/>
    </source>
</evidence>
<dbReference type="NCBIfam" id="NF000995">
    <property type="entry name" value="PRK00104.1-4"/>
    <property type="match status" value="1"/>
</dbReference>
<dbReference type="InterPro" id="IPR023093">
    <property type="entry name" value="ScpA-like_C"/>
</dbReference>
<comment type="function">
    <text evidence="5">Participates in chromosomal partition during cell division. May act via the formation of a condensin-like complex containing Smc and ScpB that pull DNA away from mid-cell into both cell halves.</text>
</comment>
<accession>A0A6I4ZVD5</accession>
<dbReference type="InterPro" id="IPR003768">
    <property type="entry name" value="ScpA"/>
</dbReference>
<comment type="similarity">
    <text evidence="5">Belongs to the ScpA family.</text>
</comment>
<evidence type="ECO:0000256" key="5">
    <source>
        <dbReference type="HAMAP-Rule" id="MF_01805"/>
    </source>
</evidence>
<dbReference type="GO" id="GO:0051301">
    <property type="term" value="P:cell division"/>
    <property type="evidence" value="ECO:0007669"/>
    <property type="project" value="UniProtKB-KW"/>
</dbReference>
<dbReference type="NCBIfam" id="NF000994">
    <property type="entry name" value="PRK00104.1-3"/>
    <property type="match status" value="1"/>
</dbReference>
<dbReference type="Proteomes" id="UP000468638">
    <property type="component" value="Unassembled WGS sequence"/>
</dbReference>
<protein>
    <recommendedName>
        <fullName evidence="4 5">Segregation and condensation protein A</fullName>
    </recommendedName>
</protein>
<dbReference type="RefSeq" id="WP_160909219.1">
    <property type="nucleotide sequence ID" value="NZ_WMEQ01000002.1"/>
</dbReference>
<keyword evidence="1 5" id="KW-0132">Cell division</keyword>
<comment type="subunit">
    <text evidence="5">Component of a cohesin-like complex composed of ScpA, ScpB and the Smc homodimer, in which ScpA and ScpB bind to the head domain of Smc. The presence of the three proteins is required for the association of the complex with DNA.</text>
</comment>
<dbReference type="HAMAP" id="MF_01805">
    <property type="entry name" value="ScpA"/>
    <property type="match status" value="1"/>
</dbReference>
<dbReference type="Gene3D" id="1.10.10.580">
    <property type="entry name" value="Structural maintenance of chromosome 1. Chain E"/>
    <property type="match status" value="1"/>
</dbReference>
<evidence type="ECO:0000256" key="4">
    <source>
        <dbReference type="ARBA" id="ARBA00044777"/>
    </source>
</evidence>
<dbReference type="Pfam" id="PF02616">
    <property type="entry name" value="SMC_ScpA"/>
    <property type="match status" value="1"/>
</dbReference>
<dbReference type="GO" id="GO:0007059">
    <property type="term" value="P:chromosome segregation"/>
    <property type="evidence" value="ECO:0007669"/>
    <property type="project" value="UniProtKB-UniRule"/>
</dbReference>
<proteinExistence type="inferred from homology"/>
<comment type="subcellular location">
    <subcellularLocation>
        <location evidence="5">Cytoplasm</location>
    </subcellularLocation>
    <text evidence="5">Associated with two foci at the outer edges of the nucleoid region in young cells, and at four foci within both cell halves in older cells.</text>
</comment>
<dbReference type="Gene3D" id="6.10.250.2410">
    <property type="match status" value="1"/>
</dbReference>
<comment type="caution">
    <text evidence="6">The sequence shown here is derived from an EMBL/GenBank/DDBJ whole genome shotgun (WGS) entry which is preliminary data.</text>
</comment>
<organism evidence="6 7">
    <name type="scientific">Pontibacillus yanchengensis</name>
    <dbReference type="NCBI Taxonomy" id="462910"/>
    <lineage>
        <taxon>Bacteria</taxon>
        <taxon>Bacillati</taxon>
        <taxon>Bacillota</taxon>
        <taxon>Bacilli</taxon>
        <taxon>Bacillales</taxon>
        <taxon>Bacillaceae</taxon>
        <taxon>Pontibacillus</taxon>
    </lineage>
</organism>
<keyword evidence="5" id="KW-0963">Cytoplasm</keyword>
<gene>
    <name evidence="5" type="primary">scpA</name>
    <name evidence="6" type="ORF">GLW05_03655</name>
</gene>
<dbReference type="GO" id="GO:0005737">
    <property type="term" value="C:cytoplasm"/>
    <property type="evidence" value="ECO:0007669"/>
    <property type="project" value="UniProtKB-SubCell"/>
</dbReference>
<evidence type="ECO:0000256" key="3">
    <source>
        <dbReference type="ARBA" id="ARBA00023306"/>
    </source>
</evidence>
<dbReference type="AlphaFoldDB" id="A0A6I4ZVD5"/>
<dbReference type="EMBL" id="WMEQ01000002">
    <property type="protein sequence ID" value="MYL32686.1"/>
    <property type="molecule type" value="Genomic_DNA"/>
</dbReference>
<evidence type="ECO:0000313" key="7">
    <source>
        <dbReference type="Proteomes" id="UP000468638"/>
    </source>
</evidence>
<reference evidence="6 7" key="1">
    <citation type="submission" date="2019-11" db="EMBL/GenBank/DDBJ databases">
        <title>Genome sequences of 17 halophilic strains isolated from different environments.</title>
        <authorList>
            <person name="Furrow R.E."/>
        </authorList>
    </citation>
    <scope>NUCLEOTIDE SEQUENCE [LARGE SCALE GENOMIC DNA]</scope>
    <source>
        <strain evidence="6 7">22514_16_FS</strain>
    </source>
</reference>
<name>A0A6I4ZVD5_9BACI</name>
<dbReference type="GO" id="GO:0006260">
    <property type="term" value="P:DNA replication"/>
    <property type="evidence" value="ECO:0007669"/>
    <property type="project" value="UniProtKB-UniRule"/>
</dbReference>